<name>A0A7J6PWI2_PEROL</name>
<accession>A0A7J6PWI2</accession>
<dbReference type="EMBL" id="JABANO010037306">
    <property type="protein sequence ID" value="KAF4700402.1"/>
    <property type="molecule type" value="Genomic_DNA"/>
</dbReference>
<evidence type="ECO:0000313" key="2">
    <source>
        <dbReference type="Proteomes" id="UP000553632"/>
    </source>
</evidence>
<comment type="caution">
    <text evidence="1">The sequence shown here is derived from an EMBL/GenBank/DDBJ whole genome shotgun (WGS) entry which is preliminary data.</text>
</comment>
<proteinExistence type="predicted"/>
<reference evidence="1 2" key="1">
    <citation type="submission" date="2020-04" db="EMBL/GenBank/DDBJ databases">
        <title>Perkinsus olseni comparative genomics.</title>
        <authorList>
            <person name="Bogema D.R."/>
        </authorList>
    </citation>
    <scope>NUCLEOTIDE SEQUENCE [LARGE SCALE GENOMIC DNA]</scope>
    <source>
        <strain evidence="1 2">ATCC PRA-207</strain>
    </source>
</reference>
<gene>
    <name evidence="1" type="ORF">FOZ63_028861</name>
</gene>
<protein>
    <submittedName>
        <fullName evidence="1">Uncharacterized protein</fullName>
    </submittedName>
</protein>
<dbReference type="AlphaFoldDB" id="A0A7J6PWI2"/>
<keyword evidence="2" id="KW-1185">Reference proteome</keyword>
<organism evidence="1 2">
    <name type="scientific">Perkinsus olseni</name>
    <name type="common">Perkinsus atlanticus</name>
    <dbReference type="NCBI Taxonomy" id="32597"/>
    <lineage>
        <taxon>Eukaryota</taxon>
        <taxon>Sar</taxon>
        <taxon>Alveolata</taxon>
        <taxon>Perkinsozoa</taxon>
        <taxon>Perkinsea</taxon>
        <taxon>Perkinsida</taxon>
        <taxon>Perkinsidae</taxon>
        <taxon>Perkinsus</taxon>
    </lineage>
</organism>
<dbReference type="Proteomes" id="UP000553632">
    <property type="component" value="Unassembled WGS sequence"/>
</dbReference>
<sequence>MPVGGRLRKLVDVIEWHGEAAEGGIVGCSSCRRKRGWGAVWKKTLDMFVSMARHGISPPRLPMLGRLASRTKLRPTDEIVKRIVVAEIRRLLLLSTSYLWTMESLRLSQKAFRPSA</sequence>
<evidence type="ECO:0000313" key="1">
    <source>
        <dbReference type="EMBL" id="KAF4700402.1"/>
    </source>
</evidence>